<name>A0AAV4Q709_9ARAC</name>
<protein>
    <submittedName>
        <fullName evidence="2">Uncharacterized protein</fullName>
    </submittedName>
</protein>
<keyword evidence="1" id="KW-0472">Membrane</keyword>
<dbReference type="AlphaFoldDB" id="A0AAV4Q709"/>
<keyword evidence="3" id="KW-1185">Reference proteome</keyword>
<keyword evidence="1" id="KW-0812">Transmembrane</keyword>
<feature type="transmembrane region" description="Helical" evidence="1">
    <location>
        <begin position="65"/>
        <end position="86"/>
    </location>
</feature>
<feature type="transmembrane region" description="Helical" evidence="1">
    <location>
        <begin position="7"/>
        <end position="30"/>
    </location>
</feature>
<organism evidence="2 3">
    <name type="scientific">Caerostris darwini</name>
    <dbReference type="NCBI Taxonomy" id="1538125"/>
    <lineage>
        <taxon>Eukaryota</taxon>
        <taxon>Metazoa</taxon>
        <taxon>Ecdysozoa</taxon>
        <taxon>Arthropoda</taxon>
        <taxon>Chelicerata</taxon>
        <taxon>Arachnida</taxon>
        <taxon>Araneae</taxon>
        <taxon>Araneomorphae</taxon>
        <taxon>Entelegynae</taxon>
        <taxon>Araneoidea</taxon>
        <taxon>Araneidae</taxon>
        <taxon>Caerostris</taxon>
    </lineage>
</organism>
<dbReference type="Proteomes" id="UP001054837">
    <property type="component" value="Unassembled WGS sequence"/>
</dbReference>
<keyword evidence="1" id="KW-1133">Transmembrane helix</keyword>
<evidence type="ECO:0000313" key="3">
    <source>
        <dbReference type="Proteomes" id="UP001054837"/>
    </source>
</evidence>
<evidence type="ECO:0000313" key="2">
    <source>
        <dbReference type="EMBL" id="GIY04394.1"/>
    </source>
</evidence>
<accession>A0AAV4Q709</accession>
<dbReference type="PROSITE" id="PS51257">
    <property type="entry name" value="PROKAR_LIPOPROTEIN"/>
    <property type="match status" value="1"/>
</dbReference>
<sequence>MKGFGFASILFVSVLILMLISVIMMAYVMYACANAKPFELDTQLNVTTVKQDGVEAHEFFASHKVWMIGPTVCNLIGIALMGLLFVMS</sequence>
<proteinExistence type="predicted"/>
<gene>
    <name evidence="2" type="ORF">CDAR_54251</name>
</gene>
<reference evidence="2 3" key="1">
    <citation type="submission" date="2021-06" db="EMBL/GenBank/DDBJ databases">
        <title>Caerostris darwini draft genome.</title>
        <authorList>
            <person name="Kono N."/>
            <person name="Arakawa K."/>
        </authorList>
    </citation>
    <scope>NUCLEOTIDE SEQUENCE [LARGE SCALE GENOMIC DNA]</scope>
</reference>
<comment type="caution">
    <text evidence="2">The sequence shown here is derived from an EMBL/GenBank/DDBJ whole genome shotgun (WGS) entry which is preliminary data.</text>
</comment>
<dbReference type="EMBL" id="BPLQ01003925">
    <property type="protein sequence ID" value="GIY04394.1"/>
    <property type="molecule type" value="Genomic_DNA"/>
</dbReference>
<evidence type="ECO:0000256" key="1">
    <source>
        <dbReference type="SAM" id="Phobius"/>
    </source>
</evidence>